<evidence type="ECO:0000313" key="3">
    <source>
        <dbReference type="RefSeq" id="XP_033583851.1"/>
    </source>
</evidence>
<protein>
    <submittedName>
        <fullName evidence="1 3">Uncharacterized protein</fullName>
    </submittedName>
</protein>
<reference evidence="3" key="2">
    <citation type="submission" date="2020-04" db="EMBL/GenBank/DDBJ databases">
        <authorList>
            <consortium name="NCBI Genome Project"/>
        </authorList>
    </citation>
    <scope>NUCLEOTIDE SEQUENCE</scope>
    <source>
        <strain evidence="3">CBS 304.34</strain>
    </source>
</reference>
<dbReference type="Proteomes" id="UP000504636">
    <property type="component" value="Unplaced"/>
</dbReference>
<dbReference type="AlphaFoldDB" id="A0A6A6Z9J6"/>
<proteinExistence type="predicted"/>
<keyword evidence="2" id="KW-1185">Reference proteome</keyword>
<reference evidence="3" key="3">
    <citation type="submission" date="2025-04" db="UniProtKB">
        <authorList>
            <consortium name="RefSeq"/>
        </authorList>
    </citation>
    <scope>IDENTIFICATION</scope>
    <source>
        <strain evidence="3">CBS 304.34</strain>
    </source>
</reference>
<accession>A0A6A6Z9J6</accession>
<sequence>MRDPHNTRVSFGVVSTPITSLTFVRVLGFEMNLYKTALGDNDHVFITKHAPNLSGLPALPKLGQYGASASPIVTTAHADFETAEPVPDNSENPKVVFTARMGAASLNDIKSKVIIKELTAHIDIISADHRSLLTGGALV</sequence>
<dbReference type="EMBL" id="MU003692">
    <property type="protein sequence ID" value="KAF2816887.1"/>
    <property type="molecule type" value="Genomic_DNA"/>
</dbReference>
<evidence type="ECO:0000313" key="1">
    <source>
        <dbReference type="EMBL" id="KAF2816887.1"/>
    </source>
</evidence>
<name>A0A6A6Z9J6_9PEZI</name>
<organism evidence="1">
    <name type="scientific">Mytilinidion resinicola</name>
    <dbReference type="NCBI Taxonomy" id="574789"/>
    <lineage>
        <taxon>Eukaryota</taxon>
        <taxon>Fungi</taxon>
        <taxon>Dikarya</taxon>
        <taxon>Ascomycota</taxon>
        <taxon>Pezizomycotina</taxon>
        <taxon>Dothideomycetes</taxon>
        <taxon>Pleosporomycetidae</taxon>
        <taxon>Mytilinidiales</taxon>
        <taxon>Mytilinidiaceae</taxon>
        <taxon>Mytilinidion</taxon>
    </lineage>
</organism>
<gene>
    <name evidence="1 3" type="ORF">BDZ99DRAFT_3852</name>
</gene>
<reference evidence="1 3" key="1">
    <citation type="journal article" date="2020" name="Stud. Mycol.">
        <title>101 Dothideomycetes genomes: a test case for predicting lifestyles and emergence of pathogens.</title>
        <authorList>
            <person name="Haridas S."/>
            <person name="Albert R."/>
            <person name="Binder M."/>
            <person name="Bloem J."/>
            <person name="Labutti K."/>
            <person name="Salamov A."/>
            <person name="Andreopoulos B."/>
            <person name="Baker S."/>
            <person name="Barry K."/>
            <person name="Bills G."/>
            <person name="Bluhm B."/>
            <person name="Cannon C."/>
            <person name="Castanera R."/>
            <person name="Culley D."/>
            <person name="Daum C."/>
            <person name="Ezra D."/>
            <person name="Gonzalez J."/>
            <person name="Henrissat B."/>
            <person name="Kuo A."/>
            <person name="Liang C."/>
            <person name="Lipzen A."/>
            <person name="Lutzoni F."/>
            <person name="Magnuson J."/>
            <person name="Mondo S."/>
            <person name="Nolan M."/>
            <person name="Ohm R."/>
            <person name="Pangilinan J."/>
            <person name="Park H.-J."/>
            <person name="Ramirez L."/>
            <person name="Alfaro M."/>
            <person name="Sun H."/>
            <person name="Tritt A."/>
            <person name="Yoshinaga Y."/>
            <person name="Zwiers L.-H."/>
            <person name="Turgeon B."/>
            <person name="Goodwin S."/>
            <person name="Spatafora J."/>
            <person name="Crous P."/>
            <person name="Grigoriev I."/>
        </authorList>
    </citation>
    <scope>NUCLEOTIDE SEQUENCE</scope>
    <source>
        <strain evidence="1 3">CBS 304.34</strain>
    </source>
</reference>
<evidence type="ECO:0000313" key="2">
    <source>
        <dbReference type="Proteomes" id="UP000504636"/>
    </source>
</evidence>
<dbReference type="GeneID" id="54456312"/>
<dbReference type="RefSeq" id="XP_033583851.1">
    <property type="nucleotide sequence ID" value="XM_033715419.1"/>
</dbReference>